<sequence>MSDIDKAIVASRPEFEAMAVDVLGRDVQRDGLGEYSSGPTFHLWVGWCARLRSEHSTMTEIGYHRDNTIFCSLNMTPSQWQALSDAVCEWGELPEETIA</sequence>
<gene>
    <name evidence="1" type="ORF">S01H1_46584</name>
</gene>
<accession>X0V9G6</accession>
<organism evidence="1">
    <name type="scientific">marine sediment metagenome</name>
    <dbReference type="NCBI Taxonomy" id="412755"/>
    <lineage>
        <taxon>unclassified sequences</taxon>
        <taxon>metagenomes</taxon>
        <taxon>ecological metagenomes</taxon>
    </lineage>
</organism>
<proteinExistence type="predicted"/>
<name>X0V9G6_9ZZZZ</name>
<reference evidence="1" key="1">
    <citation type="journal article" date="2014" name="Front. Microbiol.">
        <title>High frequency of phylogenetically diverse reductive dehalogenase-homologous genes in deep subseafloor sedimentary metagenomes.</title>
        <authorList>
            <person name="Kawai M."/>
            <person name="Futagami T."/>
            <person name="Toyoda A."/>
            <person name="Takaki Y."/>
            <person name="Nishi S."/>
            <person name="Hori S."/>
            <person name="Arai W."/>
            <person name="Tsubouchi T."/>
            <person name="Morono Y."/>
            <person name="Uchiyama I."/>
            <person name="Ito T."/>
            <person name="Fujiyama A."/>
            <person name="Inagaki F."/>
            <person name="Takami H."/>
        </authorList>
    </citation>
    <scope>NUCLEOTIDE SEQUENCE</scope>
    <source>
        <strain evidence="1">Expedition CK06-06</strain>
    </source>
</reference>
<evidence type="ECO:0000313" key="1">
    <source>
        <dbReference type="EMBL" id="GAG09123.1"/>
    </source>
</evidence>
<dbReference type="AlphaFoldDB" id="X0V9G6"/>
<protein>
    <submittedName>
        <fullName evidence="1">Uncharacterized protein</fullName>
    </submittedName>
</protein>
<feature type="non-terminal residue" evidence="1">
    <location>
        <position position="99"/>
    </location>
</feature>
<comment type="caution">
    <text evidence="1">The sequence shown here is derived from an EMBL/GenBank/DDBJ whole genome shotgun (WGS) entry which is preliminary data.</text>
</comment>
<dbReference type="EMBL" id="BARS01029838">
    <property type="protein sequence ID" value="GAG09123.1"/>
    <property type="molecule type" value="Genomic_DNA"/>
</dbReference>